<evidence type="ECO:0000256" key="5">
    <source>
        <dbReference type="ARBA" id="ARBA00022825"/>
    </source>
</evidence>
<gene>
    <name evidence="11" type="ORF">B0H16DRAFT_1544917</name>
</gene>
<evidence type="ECO:0000256" key="7">
    <source>
        <dbReference type="ARBA" id="ARBA00023145"/>
    </source>
</evidence>
<organism evidence="11 12">
    <name type="scientific">Mycena metata</name>
    <dbReference type="NCBI Taxonomy" id="1033252"/>
    <lineage>
        <taxon>Eukaryota</taxon>
        <taxon>Fungi</taxon>
        <taxon>Dikarya</taxon>
        <taxon>Basidiomycota</taxon>
        <taxon>Agaricomycotina</taxon>
        <taxon>Agaricomycetes</taxon>
        <taxon>Agaricomycetidae</taxon>
        <taxon>Agaricales</taxon>
        <taxon>Marasmiineae</taxon>
        <taxon>Mycenaceae</taxon>
        <taxon>Mycena</taxon>
    </lineage>
</organism>
<keyword evidence="7" id="KW-0865">Zymogen</keyword>
<keyword evidence="3 8" id="KW-0479">Metal-binding</keyword>
<dbReference type="SUPFAM" id="SSF54897">
    <property type="entry name" value="Protease propeptides/inhibitors"/>
    <property type="match status" value="1"/>
</dbReference>
<dbReference type="Gene3D" id="3.40.50.200">
    <property type="entry name" value="Peptidase S8/S53 domain"/>
    <property type="match status" value="1"/>
</dbReference>
<comment type="subcellular location">
    <subcellularLocation>
        <location evidence="1">Secreted</location>
        <location evidence="1">Extracellular space</location>
    </subcellularLocation>
</comment>
<feature type="binding site" evidence="8">
    <location>
        <position position="522"/>
    </location>
    <ligand>
        <name>Ca(2+)</name>
        <dbReference type="ChEBI" id="CHEBI:29108"/>
    </ligand>
</feature>
<evidence type="ECO:0000256" key="2">
    <source>
        <dbReference type="ARBA" id="ARBA00022670"/>
    </source>
</evidence>
<keyword evidence="9" id="KW-0732">Signal</keyword>
<evidence type="ECO:0000256" key="6">
    <source>
        <dbReference type="ARBA" id="ARBA00022837"/>
    </source>
</evidence>
<dbReference type="AlphaFoldDB" id="A0AAD7IYI6"/>
<dbReference type="InterPro" id="IPR050819">
    <property type="entry name" value="Tripeptidyl-peptidase_I"/>
</dbReference>
<dbReference type="CDD" id="cd04056">
    <property type="entry name" value="Peptidases_S53"/>
    <property type="match status" value="1"/>
</dbReference>
<feature type="binding site" evidence="8">
    <location>
        <position position="546"/>
    </location>
    <ligand>
        <name>Ca(2+)</name>
        <dbReference type="ChEBI" id="CHEBI:29108"/>
    </ligand>
</feature>
<dbReference type="GO" id="GO:0004252">
    <property type="term" value="F:serine-type endopeptidase activity"/>
    <property type="evidence" value="ECO:0007669"/>
    <property type="project" value="UniProtKB-UniRule"/>
</dbReference>
<evidence type="ECO:0000259" key="10">
    <source>
        <dbReference type="PROSITE" id="PS51695"/>
    </source>
</evidence>
<evidence type="ECO:0000313" key="11">
    <source>
        <dbReference type="EMBL" id="KAJ7753233.1"/>
    </source>
</evidence>
<dbReference type="GO" id="GO:0006508">
    <property type="term" value="P:proteolysis"/>
    <property type="evidence" value="ECO:0007669"/>
    <property type="project" value="UniProtKB-KW"/>
</dbReference>
<sequence length="575" mass="59997">MAFFKLFSLLSIIALSAGRLVVHESRAITPPGFVSGGAASAGDMLTLRVALASNNIAGLQDRLMTLSTPGSSEFRRWLSMDEVKSFVQPSPETLEAFTTWASANGLNYTIVSPNSDWVSFTLPVSQANQLFGANFEVFTHPAMTTSIARTLSVSLPSELVGHVEVLYPTTQFVDPNSLLGHSTGVSLEQRSPSASCNTSDPNGVMNPICLQELYGVPTNGTTKNTNTILVPGYIGAFAQPSDLEIFLQLYRPDVPSNTTFTVTRINGSSPSDPDLVGLEAVLDLEYTIGLAPKVPSVFLSVGGTDFPQALLDTTTFIDGLESPPSVLSTSYGAAESTFGDSMAIKLCHAYMALGARGVSVLFGSGDGGVRGLHDDNTTDCSNNTFIPIFPTSCPYVTSLGGTVGFGPEVALNLTGGGFSNIFAAPPYQTSAVASYLDTIPADFPGTLNRTGRGYPDIALQAWNFEIVNNGTTSLIYGTSAGSPVFAAMLAMINDRLVAAGKPTLGFLNPFIYSTGSAAFTDITSGHNSGLVCPASSVAFDAAVGWDATTGIGTPRFADLLTAAMASASAANPVGH</sequence>
<comment type="cofactor">
    <cofactor evidence="8">
        <name>Ca(2+)</name>
        <dbReference type="ChEBI" id="CHEBI:29108"/>
    </cofactor>
    <text evidence="8">Binds 1 Ca(2+) ion per subunit.</text>
</comment>
<dbReference type="InterPro" id="IPR015366">
    <property type="entry name" value="S53_propep"/>
</dbReference>
<feature type="signal peptide" evidence="9">
    <location>
        <begin position="1"/>
        <end position="18"/>
    </location>
</feature>
<feature type="domain" description="Peptidase S53" evidence="10">
    <location>
        <begin position="204"/>
        <end position="566"/>
    </location>
</feature>
<dbReference type="GO" id="GO:0046872">
    <property type="term" value="F:metal ion binding"/>
    <property type="evidence" value="ECO:0007669"/>
    <property type="project" value="UniProtKB-UniRule"/>
</dbReference>
<feature type="binding site" evidence="8">
    <location>
        <position position="521"/>
    </location>
    <ligand>
        <name>Ca(2+)</name>
        <dbReference type="ChEBI" id="CHEBI:29108"/>
    </ligand>
</feature>
<evidence type="ECO:0000313" key="12">
    <source>
        <dbReference type="Proteomes" id="UP001215598"/>
    </source>
</evidence>
<dbReference type="PANTHER" id="PTHR14218:SF15">
    <property type="entry name" value="TRIPEPTIDYL-PEPTIDASE 1"/>
    <property type="match status" value="1"/>
</dbReference>
<dbReference type="PROSITE" id="PS51695">
    <property type="entry name" value="SEDOLISIN"/>
    <property type="match status" value="1"/>
</dbReference>
<evidence type="ECO:0000256" key="4">
    <source>
        <dbReference type="ARBA" id="ARBA00022801"/>
    </source>
</evidence>
<dbReference type="SUPFAM" id="SSF52743">
    <property type="entry name" value="Subtilisin-like"/>
    <property type="match status" value="1"/>
</dbReference>
<accession>A0AAD7IYI6</accession>
<feature type="binding site" evidence="8">
    <location>
        <position position="544"/>
    </location>
    <ligand>
        <name>Ca(2+)</name>
        <dbReference type="ChEBI" id="CHEBI:29108"/>
    </ligand>
</feature>
<evidence type="ECO:0000256" key="8">
    <source>
        <dbReference type="PROSITE-ProRule" id="PRU01032"/>
    </source>
</evidence>
<proteinExistence type="predicted"/>
<dbReference type="Proteomes" id="UP001215598">
    <property type="component" value="Unassembled WGS sequence"/>
</dbReference>
<keyword evidence="6 8" id="KW-0106">Calcium</keyword>
<reference evidence="11" key="1">
    <citation type="submission" date="2023-03" db="EMBL/GenBank/DDBJ databases">
        <title>Massive genome expansion in bonnet fungi (Mycena s.s.) driven by repeated elements and novel gene families across ecological guilds.</title>
        <authorList>
            <consortium name="Lawrence Berkeley National Laboratory"/>
            <person name="Harder C.B."/>
            <person name="Miyauchi S."/>
            <person name="Viragh M."/>
            <person name="Kuo A."/>
            <person name="Thoen E."/>
            <person name="Andreopoulos B."/>
            <person name="Lu D."/>
            <person name="Skrede I."/>
            <person name="Drula E."/>
            <person name="Henrissat B."/>
            <person name="Morin E."/>
            <person name="Kohler A."/>
            <person name="Barry K."/>
            <person name="LaButti K."/>
            <person name="Morin E."/>
            <person name="Salamov A."/>
            <person name="Lipzen A."/>
            <person name="Mereny Z."/>
            <person name="Hegedus B."/>
            <person name="Baldrian P."/>
            <person name="Stursova M."/>
            <person name="Weitz H."/>
            <person name="Taylor A."/>
            <person name="Grigoriev I.V."/>
            <person name="Nagy L.G."/>
            <person name="Martin F."/>
            <person name="Kauserud H."/>
        </authorList>
    </citation>
    <scope>NUCLEOTIDE SEQUENCE</scope>
    <source>
        <strain evidence="11">CBHHK182m</strain>
    </source>
</reference>
<dbReference type="InterPro" id="IPR030400">
    <property type="entry name" value="Sedolisin_dom"/>
</dbReference>
<feature type="active site" description="Charge relay system" evidence="8">
    <location>
        <position position="283"/>
    </location>
</feature>
<dbReference type="GO" id="GO:0005576">
    <property type="term" value="C:extracellular region"/>
    <property type="evidence" value="ECO:0007669"/>
    <property type="project" value="UniProtKB-SubCell"/>
</dbReference>
<keyword evidence="4 8" id="KW-0378">Hydrolase</keyword>
<dbReference type="CDD" id="cd11377">
    <property type="entry name" value="Pro-peptidase_S53"/>
    <property type="match status" value="1"/>
</dbReference>
<keyword evidence="2 8" id="KW-0645">Protease</keyword>
<evidence type="ECO:0000256" key="3">
    <source>
        <dbReference type="ARBA" id="ARBA00022723"/>
    </source>
</evidence>
<dbReference type="Pfam" id="PF09286">
    <property type="entry name" value="Pro-kuma_activ"/>
    <property type="match status" value="1"/>
</dbReference>
<keyword evidence="12" id="KW-1185">Reference proteome</keyword>
<protein>
    <submittedName>
        <fullName evidence="11">Subtilisin-like protein</fullName>
    </submittedName>
</protein>
<feature type="active site" description="Charge relay system" evidence="8">
    <location>
        <position position="279"/>
    </location>
</feature>
<keyword evidence="5 8" id="KW-0720">Serine protease</keyword>
<dbReference type="SMART" id="SM00944">
    <property type="entry name" value="Pro-kuma_activ"/>
    <property type="match status" value="1"/>
</dbReference>
<evidence type="ECO:0000256" key="1">
    <source>
        <dbReference type="ARBA" id="ARBA00004239"/>
    </source>
</evidence>
<dbReference type="GO" id="GO:0008240">
    <property type="term" value="F:tripeptidyl-peptidase activity"/>
    <property type="evidence" value="ECO:0007669"/>
    <property type="project" value="TreeGrafter"/>
</dbReference>
<feature type="chain" id="PRO_5042015858" evidence="9">
    <location>
        <begin position="19"/>
        <end position="575"/>
    </location>
</feature>
<dbReference type="EMBL" id="JARKIB010000056">
    <property type="protein sequence ID" value="KAJ7753233.1"/>
    <property type="molecule type" value="Genomic_DNA"/>
</dbReference>
<feature type="active site" description="Charge relay system" evidence="8">
    <location>
        <position position="479"/>
    </location>
</feature>
<dbReference type="PANTHER" id="PTHR14218">
    <property type="entry name" value="PROTEASE S8 TRIPEPTIDYL PEPTIDASE I CLN2"/>
    <property type="match status" value="1"/>
</dbReference>
<comment type="caution">
    <text evidence="11">The sequence shown here is derived from an EMBL/GenBank/DDBJ whole genome shotgun (WGS) entry which is preliminary data.</text>
</comment>
<evidence type="ECO:0000256" key="9">
    <source>
        <dbReference type="SAM" id="SignalP"/>
    </source>
</evidence>
<dbReference type="InterPro" id="IPR036852">
    <property type="entry name" value="Peptidase_S8/S53_dom_sf"/>
</dbReference>
<name>A0AAD7IYI6_9AGAR</name>